<sequence length="348" mass="36855">MGKIGQANETTARQASEAAARQVADTAARHGADMAARRTADAEARPAAGAPGESAGGADRRQILVGLSTASVYPQNTEAAFRYAAEIGYDGVELMVWAEPASQSIATVQSYARKYDVPVIAIHAPCLLISQRVWGADPAAKLERSVRTAEALGARTVVVHPPFRWQRRYAENFADQVAELEAGSEVVVAVENMFPMRADTLFGRGARSVKRLERRGGPGIGLTAFSPSYDPTDTGFAHYTLDLSHTATAGADPLALAARMGPGLAHLHLADGRGAAHDEHLIPGEGTQPCVELCETLVRTGFTGQAVAEINTQNARTTQARAAMLHRTLAFARLHLNGVTAPTPAIHP</sequence>
<dbReference type="EMBL" id="CP003876">
    <property type="protein sequence ID" value="AFU05726.1"/>
    <property type="molecule type" value="Genomic_DNA"/>
</dbReference>
<keyword evidence="4" id="KW-1185">Reference proteome</keyword>
<dbReference type="PANTHER" id="PTHR12110">
    <property type="entry name" value="HYDROXYPYRUVATE ISOMERASE"/>
    <property type="match status" value="1"/>
</dbReference>
<dbReference type="KEGG" id="nbr:O3I_038895"/>
<feature type="domain" description="Xylose isomerase-like TIM barrel" evidence="2">
    <location>
        <begin position="239"/>
        <end position="324"/>
    </location>
</feature>
<dbReference type="SUPFAM" id="SSF51658">
    <property type="entry name" value="Xylose isomerase-like"/>
    <property type="match status" value="1"/>
</dbReference>
<evidence type="ECO:0000259" key="2">
    <source>
        <dbReference type="Pfam" id="PF01261"/>
    </source>
</evidence>
<dbReference type="InterPro" id="IPR013022">
    <property type="entry name" value="Xyl_isomerase-like_TIM-brl"/>
</dbReference>
<feature type="compositionally biased region" description="Basic and acidic residues" evidence="1">
    <location>
        <begin position="27"/>
        <end position="44"/>
    </location>
</feature>
<dbReference type="Proteomes" id="UP000006304">
    <property type="component" value="Chromosome"/>
</dbReference>
<reference evidence="3 4" key="1">
    <citation type="journal article" date="2012" name="J. Bacteriol.">
        <title>Complete genome sequence of Nocardia brasiliensis HUJEG-1.</title>
        <authorList>
            <person name="Vera-Cabrera L."/>
            <person name="Ortiz-Lopez R."/>
            <person name="Elizondo-Gonzalez R."/>
            <person name="Perez-Maya A.A."/>
            <person name="Ocampo-Candiani J."/>
        </authorList>
    </citation>
    <scope>NUCLEOTIDE SEQUENCE [LARGE SCALE GENOMIC DNA]</scope>
    <source>
        <strain evidence="4">ATCC 700358</strain>
    </source>
</reference>
<evidence type="ECO:0000256" key="1">
    <source>
        <dbReference type="SAM" id="MobiDB-lite"/>
    </source>
</evidence>
<dbReference type="Gene3D" id="3.20.20.150">
    <property type="entry name" value="Divalent-metal-dependent TIM barrel enzymes"/>
    <property type="match status" value="1"/>
</dbReference>
<feature type="domain" description="Xylose isomerase-like TIM barrel" evidence="2">
    <location>
        <begin position="81"/>
        <end position="195"/>
    </location>
</feature>
<feature type="region of interest" description="Disordered" evidence="1">
    <location>
        <begin position="1"/>
        <end position="57"/>
    </location>
</feature>
<proteinExistence type="predicted"/>
<dbReference type="STRING" id="1133849.O3I_038895"/>
<dbReference type="PANTHER" id="PTHR12110:SF47">
    <property type="match status" value="1"/>
</dbReference>
<evidence type="ECO:0000313" key="4">
    <source>
        <dbReference type="Proteomes" id="UP000006304"/>
    </source>
</evidence>
<dbReference type="InterPro" id="IPR050312">
    <property type="entry name" value="IolE/XylAMocC-like"/>
</dbReference>
<protein>
    <recommendedName>
        <fullName evidence="2">Xylose isomerase-like TIM barrel domain-containing protein</fullName>
    </recommendedName>
</protein>
<dbReference type="InterPro" id="IPR036237">
    <property type="entry name" value="Xyl_isomerase-like_sf"/>
</dbReference>
<dbReference type="HOGENOM" id="CLU_065571_0_0_11"/>
<feature type="compositionally biased region" description="Low complexity" evidence="1">
    <location>
        <begin position="45"/>
        <end position="57"/>
    </location>
</feature>
<gene>
    <name evidence="3" type="ORF">O3I_038895</name>
</gene>
<dbReference type="eggNOG" id="COG1082">
    <property type="taxonomic scope" value="Bacteria"/>
</dbReference>
<accession>K0FDJ4</accession>
<evidence type="ECO:0000313" key="3">
    <source>
        <dbReference type="EMBL" id="AFU05726.1"/>
    </source>
</evidence>
<organism evidence="3 4">
    <name type="scientific">Nocardia brasiliensis (strain ATCC 700358 / HUJEG-1)</name>
    <dbReference type="NCBI Taxonomy" id="1133849"/>
    <lineage>
        <taxon>Bacteria</taxon>
        <taxon>Bacillati</taxon>
        <taxon>Actinomycetota</taxon>
        <taxon>Actinomycetes</taxon>
        <taxon>Mycobacteriales</taxon>
        <taxon>Nocardiaceae</taxon>
        <taxon>Nocardia</taxon>
    </lineage>
</organism>
<name>K0FDJ4_NOCB7</name>
<dbReference type="AlphaFoldDB" id="K0FDJ4"/>
<dbReference type="Pfam" id="PF01261">
    <property type="entry name" value="AP_endonuc_2"/>
    <property type="match status" value="2"/>
</dbReference>